<accession>A0A1T4L2D3</accession>
<dbReference type="EMBL" id="FUWL01000006">
    <property type="protein sequence ID" value="SJZ48855.1"/>
    <property type="molecule type" value="Genomic_DNA"/>
</dbReference>
<evidence type="ECO:0000313" key="1">
    <source>
        <dbReference type="EMBL" id="SJZ48855.1"/>
    </source>
</evidence>
<name>A0A1T4L2D3_PORCN</name>
<protein>
    <submittedName>
        <fullName evidence="1">GLPGLI family protein</fullName>
    </submittedName>
</protein>
<dbReference type="NCBIfam" id="TIGR01200">
    <property type="entry name" value="GLPGLI"/>
    <property type="match status" value="1"/>
</dbReference>
<reference evidence="1 2" key="1">
    <citation type="submission" date="2017-02" db="EMBL/GenBank/DDBJ databases">
        <authorList>
            <person name="Peterson S.W."/>
        </authorList>
    </citation>
    <scope>NUCLEOTIDE SEQUENCE [LARGE SCALE GENOMIC DNA]</scope>
    <source>
        <strain evidence="1 2">ATCC 700135</strain>
    </source>
</reference>
<dbReference type="InterPro" id="IPR005901">
    <property type="entry name" value="GLPGLI"/>
</dbReference>
<dbReference type="Pfam" id="PF09697">
    <property type="entry name" value="Porph_ging"/>
    <property type="match status" value="1"/>
</dbReference>
<gene>
    <name evidence="1" type="ORF">SAMN02745205_00993</name>
</gene>
<proteinExistence type="predicted"/>
<sequence>MTHISKILLLIVLPFLPEIHLQAQTIRVESKDGTFRSDTVAKQVLDYPLYRVYYDYVCVVQPDATPLMGREGMTVLLIGKQYNMFRDYMSLRKDSIFDLSAKEKWPSGEALNMTLNLGAKTMPGVVVFDRKAKTYSMNLRLPLNGEYIYEEAAGDMAWTLVPGDTIISGFNCKKATLAYRGRSYVAWYTEEIDMPYGPYKFNGLPGLIMRIRDTQKHHTFTFVGMTKTAPTDLIYTNPRAFGCKREWIRKSIRNYYDDPVKGLEASGRVVITAEDRKDIKRLPYNPIELE</sequence>
<dbReference type="Proteomes" id="UP000189956">
    <property type="component" value="Unassembled WGS sequence"/>
</dbReference>
<dbReference type="RefSeq" id="WP_078735694.1">
    <property type="nucleotide sequence ID" value="NZ_FUWL01000006.1"/>
</dbReference>
<evidence type="ECO:0000313" key="2">
    <source>
        <dbReference type="Proteomes" id="UP000189956"/>
    </source>
</evidence>
<dbReference type="AlphaFoldDB" id="A0A1T4L2D3"/>
<organism evidence="1 2">
    <name type="scientific">Porphyromonas cangingivalis</name>
    <dbReference type="NCBI Taxonomy" id="36874"/>
    <lineage>
        <taxon>Bacteria</taxon>
        <taxon>Pseudomonadati</taxon>
        <taxon>Bacteroidota</taxon>
        <taxon>Bacteroidia</taxon>
        <taxon>Bacteroidales</taxon>
        <taxon>Porphyromonadaceae</taxon>
        <taxon>Porphyromonas</taxon>
    </lineage>
</organism>